<dbReference type="GO" id="GO:0005524">
    <property type="term" value="F:ATP binding"/>
    <property type="evidence" value="ECO:0007669"/>
    <property type="project" value="UniProtKB-KW"/>
</dbReference>
<proteinExistence type="inferred from homology"/>
<name>A0AAE3HHQ2_9FIRM</name>
<dbReference type="Proteomes" id="UP001205748">
    <property type="component" value="Unassembled WGS sequence"/>
</dbReference>
<organism evidence="6 7">
    <name type="scientific">Irregularibacter muris</name>
    <dbReference type="NCBI Taxonomy" id="1796619"/>
    <lineage>
        <taxon>Bacteria</taxon>
        <taxon>Bacillati</taxon>
        <taxon>Bacillota</taxon>
        <taxon>Clostridia</taxon>
        <taxon>Eubacteriales</taxon>
        <taxon>Eubacteriaceae</taxon>
        <taxon>Irregularibacter</taxon>
    </lineage>
</organism>
<keyword evidence="4 6" id="KW-0067">ATP-binding</keyword>
<evidence type="ECO:0000256" key="1">
    <source>
        <dbReference type="ARBA" id="ARBA00005417"/>
    </source>
</evidence>
<protein>
    <submittedName>
        <fullName evidence="6">ABC transporter ATP-binding protein</fullName>
    </submittedName>
</protein>
<dbReference type="InterPro" id="IPR017871">
    <property type="entry name" value="ABC_transporter-like_CS"/>
</dbReference>
<dbReference type="EMBL" id="JANKAS010000007">
    <property type="protein sequence ID" value="MCR1899149.1"/>
    <property type="molecule type" value="Genomic_DNA"/>
</dbReference>
<reference evidence="6" key="1">
    <citation type="submission" date="2022-07" db="EMBL/GenBank/DDBJ databases">
        <title>Enhanced cultured diversity of the mouse gut microbiota enables custom-made synthetic communities.</title>
        <authorList>
            <person name="Afrizal A."/>
        </authorList>
    </citation>
    <scope>NUCLEOTIDE SEQUENCE</scope>
    <source>
        <strain evidence="6">DSM 28593</strain>
    </source>
</reference>
<evidence type="ECO:0000256" key="4">
    <source>
        <dbReference type="ARBA" id="ARBA00022840"/>
    </source>
</evidence>
<sequence>MLTIYNVSKNFGDFSALENINLEFTNGVYGLLAPNGAGKTTLMKIITTLLYPSGGEVLYDGQDIFKMGENYRDILGYLPQEFGYYKNYSPKQYLLYIAAIKGIEDKVAKERVKKLLRLVALEDVTNKKMKKFSGGMIQRVGIAQAMLNNPKILILDEPTAGLDPRERVRFRNLLTDLSRERIVILSTHIVSDVESIANEIVMIKDKGILYKDSIKNICKIIEGMIYETEIDFQDASSFKRRYQSLSEKQEEGKMKIRFISKEAPISTWRSVSPSLEDVFLYIYNDGTLEGDNV</sequence>
<evidence type="ECO:0000259" key="5">
    <source>
        <dbReference type="PROSITE" id="PS50893"/>
    </source>
</evidence>
<dbReference type="InterPro" id="IPR003593">
    <property type="entry name" value="AAA+_ATPase"/>
</dbReference>
<dbReference type="Gene3D" id="3.40.50.300">
    <property type="entry name" value="P-loop containing nucleotide triphosphate hydrolases"/>
    <property type="match status" value="1"/>
</dbReference>
<evidence type="ECO:0000313" key="6">
    <source>
        <dbReference type="EMBL" id="MCR1899149.1"/>
    </source>
</evidence>
<dbReference type="RefSeq" id="WP_257531198.1">
    <property type="nucleotide sequence ID" value="NZ_JANKAS010000007.1"/>
</dbReference>
<gene>
    <name evidence="6" type="ORF">NSA47_09150</name>
</gene>
<evidence type="ECO:0000256" key="3">
    <source>
        <dbReference type="ARBA" id="ARBA00022741"/>
    </source>
</evidence>
<feature type="domain" description="ABC transporter" evidence="5">
    <location>
        <begin position="2"/>
        <end position="230"/>
    </location>
</feature>
<dbReference type="InterPro" id="IPR027417">
    <property type="entry name" value="P-loop_NTPase"/>
</dbReference>
<dbReference type="Pfam" id="PF00005">
    <property type="entry name" value="ABC_tran"/>
    <property type="match status" value="1"/>
</dbReference>
<dbReference type="CDD" id="cd03264">
    <property type="entry name" value="ABC_drug_resistance_like"/>
    <property type="match status" value="1"/>
</dbReference>
<evidence type="ECO:0000313" key="7">
    <source>
        <dbReference type="Proteomes" id="UP001205748"/>
    </source>
</evidence>
<dbReference type="GO" id="GO:0016887">
    <property type="term" value="F:ATP hydrolysis activity"/>
    <property type="evidence" value="ECO:0007669"/>
    <property type="project" value="InterPro"/>
</dbReference>
<keyword evidence="2" id="KW-0813">Transport</keyword>
<dbReference type="PANTHER" id="PTHR43335:SF2">
    <property type="entry name" value="ABC TRANSPORTER, ATP-BINDING PROTEIN"/>
    <property type="match status" value="1"/>
</dbReference>
<dbReference type="InterPro" id="IPR003439">
    <property type="entry name" value="ABC_transporter-like_ATP-bd"/>
</dbReference>
<dbReference type="PROSITE" id="PS00211">
    <property type="entry name" value="ABC_TRANSPORTER_1"/>
    <property type="match status" value="1"/>
</dbReference>
<evidence type="ECO:0000256" key="2">
    <source>
        <dbReference type="ARBA" id="ARBA00022448"/>
    </source>
</evidence>
<dbReference type="SUPFAM" id="SSF52540">
    <property type="entry name" value="P-loop containing nucleoside triphosphate hydrolases"/>
    <property type="match status" value="1"/>
</dbReference>
<dbReference type="PANTHER" id="PTHR43335">
    <property type="entry name" value="ABC TRANSPORTER, ATP-BINDING PROTEIN"/>
    <property type="match status" value="1"/>
</dbReference>
<keyword evidence="7" id="KW-1185">Reference proteome</keyword>
<dbReference type="SMART" id="SM00382">
    <property type="entry name" value="AAA"/>
    <property type="match status" value="1"/>
</dbReference>
<comment type="caution">
    <text evidence="6">The sequence shown here is derived from an EMBL/GenBank/DDBJ whole genome shotgun (WGS) entry which is preliminary data.</text>
</comment>
<accession>A0AAE3HHQ2</accession>
<keyword evidence="3" id="KW-0547">Nucleotide-binding</keyword>
<dbReference type="AlphaFoldDB" id="A0AAE3HHQ2"/>
<comment type="similarity">
    <text evidence="1">Belongs to the ABC transporter superfamily.</text>
</comment>
<dbReference type="PROSITE" id="PS50893">
    <property type="entry name" value="ABC_TRANSPORTER_2"/>
    <property type="match status" value="1"/>
</dbReference>